<protein>
    <submittedName>
        <fullName evidence="3">Uncharacterized protein</fullName>
    </submittedName>
</protein>
<keyword evidence="4" id="KW-1185">Reference proteome</keyword>
<comment type="caution">
    <text evidence="3">The sequence shown here is derived from an EMBL/GenBank/DDBJ whole genome shotgun (WGS) entry which is preliminary data.</text>
</comment>
<dbReference type="EMBL" id="LQQO01000034">
    <property type="protein sequence ID" value="KZE11571.1"/>
    <property type="molecule type" value="Genomic_DNA"/>
</dbReference>
<keyword evidence="2" id="KW-0472">Membrane</keyword>
<feature type="transmembrane region" description="Helical" evidence="2">
    <location>
        <begin position="93"/>
        <end position="116"/>
    </location>
</feature>
<dbReference type="RefSeq" id="WP_066692219.1">
    <property type="nucleotide sequence ID" value="NZ_CP117025.1"/>
</dbReference>
<reference evidence="4" key="1">
    <citation type="submission" date="2016-01" db="EMBL/GenBank/DDBJ databases">
        <title>Draft genome of Chromobacterium sp. F49.</title>
        <authorList>
            <person name="Hong K.W."/>
        </authorList>
    </citation>
    <scope>NUCLEOTIDE SEQUENCE [LARGE SCALE GENOMIC DNA]</scope>
    <source>
        <strain evidence="4">CN3</strain>
    </source>
</reference>
<evidence type="ECO:0000256" key="1">
    <source>
        <dbReference type="SAM" id="MobiDB-lite"/>
    </source>
</evidence>
<dbReference type="Proteomes" id="UP000076609">
    <property type="component" value="Unassembled WGS sequence"/>
</dbReference>
<keyword evidence="2" id="KW-1133">Transmembrane helix</keyword>
<keyword evidence="2" id="KW-0812">Transmembrane</keyword>
<feature type="region of interest" description="Disordered" evidence="1">
    <location>
        <begin position="32"/>
        <end position="70"/>
    </location>
</feature>
<evidence type="ECO:0000313" key="4">
    <source>
        <dbReference type="Proteomes" id="UP000076609"/>
    </source>
</evidence>
<organism evidence="3 4">
    <name type="scientific">Sphingomonas hankookensis</name>
    <dbReference type="NCBI Taxonomy" id="563996"/>
    <lineage>
        <taxon>Bacteria</taxon>
        <taxon>Pseudomonadati</taxon>
        <taxon>Pseudomonadota</taxon>
        <taxon>Alphaproteobacteria</taxon>
        <taxon>Sphingomonadales</taxon>
        <taxon>Sphingomonadaceae</taxon>
        <taxon>Sphingomonas</taxon>
    </lineage>
</organism>
<accession>A0ABR5Y9U4</accession>
<name>A0ABR5Y9U4_9SPHN</name>
<evidence type="ECO:0000313" key="3">
    <source>
        <dbReference type="EMBL" id="KZE11571.1"/>
    </source>
</evidence>
<sequence>MTAGGWQARALSWLLAIFATLAMVGAVATMSTNGGPTRSGAEVDSDATRQVDPRTGAPVPPPAPFTTGAPRVETPQSIAVAAQAAATRKVADWLAVLTYAVLALVAVLAVGVLALFRIAQVLSERRD</sequence>
<proteinExistence type="predicted"/>
<evidence type="ECO:0000256" key="2">
    <source>
        <dbReference type="SAM" id="Phobius"/>
    </source>
</evidence>
<gene>
    <name evidence="3" type="ORF">AVT10_04840</name>
</gene>